<dbReference type="EMBL" id="LBJQ01000061">
    <property type="protein sequence ID" value="RXH31000.1"/>
    <property type="molecule type" value="Genomic_DNA"/>
</dbReference>
<comment type="caution">
    <text evidence="1">The sequence shown here is derived from an EMBL/GenBank/DDBJ whole genome shotgun (WGS) entry which is preliminary data.</text>
</comment>
<keyword evidence="2" id="KW-1185">Reference proteome</keyword>
<name>A0A4Q0S6C2_9BRAD</name>
<organism evidence="1 2">
    <name type="scientific">Bradyrhizobium nanningense</name>
    <dbReference type="NCBI Taxonomy" id="1325118"/>
    <lineage>
        <taxon>Bacteria</taxon>
        <taxon>Pseudomonadati</taxon>
        <taxon>Pseudomonadota</taxon>
        <taxon>Alphaproteobacteria</taxon>
        <taxon>Hyphomicrobiales</taxon>
        <taxon>Nitrobacteraceae</taxon>
        <taxon>Bradyrhizobium</taxon>
    </lineage>
</organism>
<proteinExistence type="predicted"/>
<evidence type="ECO:0000313" key="1">
    <source>
        <dbReference type="EMBL" id="RXH31000.1"/>
    </source>
</evidence>
<dbReference type="AlphaFoldDB" id="A0A4Q0S6C2"/>
<accession>A0A4Q0S6C2</accession>
<protein>
    <submittedName>
        <fullName evidence="1">Uncharacterized protein</fullName>
    </submittedName>
</protein>
<sequence>MEDISMWGLIFAGVSAAAGAFSAVDGYLSNRAIRESLSKIIDYLKVLDTKLDEIVRQNKEILEKLDELPRVIRAIVQEIVDFALLDERYATLQAIKLNILELKLDRRYRITEPGWRELSEALTYLFLHENRISYLFKLILACELALAATRNQAQPFIVRLLKDKITLLHDLRDDYKNRISLELTMLKGMLDQTQYIAGHNLSENLDDFDKLTYAKQPDRLRTISYSERVCHWRSDHCGNDWEVCHDEPRTRQEPDTPFHAARDNLVGQIEQKKALIHEMLVQLRNLLSVVAQFENYLSKISGKKALSENVTLFHPRSGAKALSTDGQPAALSAGEASEYGYYLDDVPALDPAKAKVASASATEVRGRFEEIQFRCPVV</sequence>
<gene>
    <name evidence="1" type="ORF">XH99_11110</name>
</gene>
<dbReference type="Proteomes" id="UP000289546">
    <property type="component" value="Unassembled WGS sequence"/>
</dbReference>
<evidence type="ECO:0000313" key="2">
    <source>
        <dbReference type="Proteomes" id="UP000289546"/>
    </source>
</evidence>
<reference evidence="1 2" key="1">
    <citation type="submission" date="2015-04" db="EMBL/GenBank/DDBJ databases">
        <title>Comparative genomics of rhizobia nodulating Arachis hypogaea in China.</title>
        <authorList>
            <person name="Li Y."/>
        </authorList>
    </citation>
    <scope>NUCLEOTIDE SEQUENCE [LARGE SCALE GENOMIC DNA]</scope>
    <source>
        <strain evidence="1 2">CCBAU 51757</strain>
    </source>
</reference>